<keyword evidence="3" id="KW-1185">Reference proteome</keyword>
<dbReference type="Pfam" id="PF14854">
    <property type="entry name" value="LURAP"/>
    <property type="match status" value="1"/>
</dbReference>
<gene>
    <name evidence="2" type="ORF">CUNI_LOCUS13003</name>
</gene>
<dbReference type="InterPro" id="IPR039499">
    <property type="entry name" value="LURA1/LRA25"/>
</dbReference>
<feature type="region of interest" description="Disordered" evidence="1">
    <location>
        <begin position="310"/>
        <end position="341"/>
    </location>
</feature>
<evidence type="ECO:0000313" key="2">
    <source>
        <dbReference type="EMBL" id="CAG5127445.1"/>
    </source>
</evidence>
<evidence type="ECO:0000313" key="3">
    <source>
        <dbReference type="Proteomes" id="UP000678393"/>
    </source>
</evidence>
<name>A0A8S3ZHU9_9EUPU</name>
<dbReference type="AlphaFoldDB" id="A0A8S3ZHU9"/>
<organism evidence="2 3">
    <name type="scientific">Candidula unifasciata</name>
    <dbReference type="NCBI Taxonomy" id="100452"/>
    <lineage>
        <taxon>Eukaryota</taxon>
        <taxon>Metazoa</taxon>
        <taxon>Spiralia</taxon>
        <taxon>Lophotrochozoa</taxon>
        <taxon>Mollusca</taxon>
        <taxon>Gastropoda</taxon>
        <taxon>Heterobranchia</taxon>
        <taxon>Euthyneura</taxon>
        <taxon>Panpulmonata</taxon>
        <taxon>Eupulmonata</taxon>
        <taxon>Stylommatophora</taxon>
        <taxon>Helicina</taxon>
        <taxon>Helicoidea</taxon>
        <taxon>Geomitridae</taxon>
        <taxon>Candidula</taxon>
    </lineage>
</organism>
<comment type="caution">
    <text evidence="2">The sequence shown here is derived from an EMBL/GenBank/DDBJ whole genome shotgun (WGS) entry which is preliminary data.</text>
</comment>
<reference evidence="2" key="1">
    <citation type="submission" date="2021-04" db="EMBL/GenBank/DDBJ databases">
        <authorList>
            <consortium name="Molecular Ecology Group"/>
        </authorList>
    </citation>
    <scope>NUCLEOTIDE SEQUENCE</scope>
</reference>
<dbReference type="EMBL" id="CAJHNH020002680">
    <property type="protein sequence ID" value="CAG5127445.1"/>
    <property type="molecule type" value="Genomic_DNA"/>
</dbReference>
<feature type="region of interest" description="Disordered" evidence="1">
    <location>
        <begin position="127"/>
        <end position="156"/>
    </location>
</feature>
<feature type="compositionally biased region" description="Low complexity" evidence="1">
    <location>
        <begin position="129"/>
        <end position="143"/>
    </location>
</feature>
<sequence length="341" mass="38410">MANESYLQMSRWENNNNSLREGYSNNNVLGENHINSFGKVCSNKDSWRESSCNKDSLEESCCSGNSLGESCGNNCQRFIEVNSNDKYTAAIELSNKCREFYQSRLQTANSMKSRWYNSSARQHDQVTCSNSSLSNSSSSSLSSDVDDTTRGNRRQRHRIDEAMEKLRKEMVSLMDQDLSLMKQLLTLNETIEDLKWQQQYYSYSTSWASSSASKYLDSNLSVSDTQMYDSGDDVVSAQNTFCLTTHSEQPMNSRWYHKNNLRKGPADLDTVSVDPKKISSLTDTAITSVCSGKSFETIYKLVSRPESQASSEIASLHPESENSFDSGIHESTSGDELTWSV</sequence>
<dbReference type="OrthoDB" id="6508726at2759"/>
<dbReference type="Proteomes" id="UP000678393">
    <property type="component" value="Unassembled WGS sequence"/>
</dbReference>
<protein>
    <submittedName>
        <fullName evidence="2">Uncharacterized protein</fullName>
    </submittedName>
</protein>
<feature type="compositionally biased region" description="Polar residues" evidence="1">
    <location>
        <begin position="321"/>
        <end position="341"/>
    </location>
</feature>
<evidence type="ECO:0000256" key="1">
    <source>
        <dbReference type="SAM" id="MobiDB-lite"/>
    </source>
</evidence>
<accession>A0A8S3ZHU9</accession>
<proteinExistence type="predicted"/>